<dbReference type="Proteomes" id="UP000251186">
    <property type="component" value="Unassembled WGS sequence"/>
</dbReference>
<protein>
    <submittedName>
        <fullName evidence="2">Uncharacterized protein</fullName>
    </submittedName>
</protein>
<keyword evidence="1" id="KW-1133">Transmembrane helix</keyword>
<dbReference type="AlphaFoldDB" id="A0A2X1BN65"/>
<gene>
    <name evidence="2" type="ORF">NCTC11166_03368</name>
</gene>
<keyword evidence="1" id="KW-0812">Transmembrane</keyword>
<dbReference type="EMBL" id="UAQP01000018">
    <property type="protein sequence ID" value="SPU57659.1"/>
    <property type="molecule type" value="Genomic_DNA"/>
</dbReference>
<feature type="transmembrane region" description="Helical" evidence="1">
    <location>
        <begin position="12"/>
        <end position="38"/>
    </location>
</feature>
<evidence type="ECO:0000313" key="3">
    <source>
        <dbReference type="Proteomes" id="UP000251186"/>
    </source>
</evidence>
<name>A0A2X1BN65_BREVE</name>
<accession>A0A2X1BN65</accession>
<evidence type="ECO:0000313" key="2">
    <source>
        <dbReference type="EMBL" id="SPU57659.1"/>
    </source>
</evidence>
<evidence type="ECO:0000256" key="1">
    <source>
        <dbReference type="SAM" id="Phobius"/>
    </source>
</evidence>
<organism evidence="2 3">
    <name type="scientific">Brevundimonas vesicularis</name>
    <name type="common">Pseudomonas vesicularis</name>
    <dbReference type="NCBI Taxonomy" id="41276"/>
    <lineage>
        <taxon>Bacteria</taxon>
        <taxon>Pseudomonadati</taxon>
        <taxon>Pseudomonadota</taxon>
        <taxon>Alphaproteobacteria</taxon>
        <taxon>Caulobacterales</taxon>
        <taxon>Caulobacteraceae</taxon>
        <taxon>Brevundimonas</taxon>
    </lineage>
</organism>
<keyword evidence="1" id="KW-0472">Membrane</keyword>
<proteinExistence type="predicted"/>
<sequence length="96" mass="10340">MVNNGIVTVSKTIVIGICTICAIQYVITISASNAIVIITRINGIIASTCIDNICTITSVNLIIASKCRDVICFSSVVQLIGLFSRIRFQGFDNIFP</sequence>
<reference evidence="2 3" key="1">
    <citation type="submission" date="2018-06" db="EMBL/GenBank/DDBJ databases">
        <authorList>
            <consortium name="Pathogen Informatics"/>
            <person name="Doyle S."/>
        </authorList>
    </citation>
    <scope>NUCLEOTIDE SEQUENCE [LARGE SCALE GENOMIC DNA]</scope>
    <source>
        <strain evidence="2 3">NCTC11166</strain>
    </source>
</reference>